<dbReference type="InterPro" id="IPR016897">
    <property type="entry name" value="SKP1"/>
</dbReference>
<organism evidence="6 7">
    <name type="scientific">Gossypium hirsutum</name>
    <name type="common">Upland cotton</name>
    <name type="synonym">Gossypium mexicanum</name>
    <dbReference type="NCBI Taxonomy" id="3635"/>
    <lineage>
        <taxon>Eukaryota</taxon>
        <taxon>Viridiplantae</taxon>
        <taxon>Streptophyta</taxon>
        <taxon>Embryophyta</taxon>
        <taxon>Tracheophyta</taxon>
        <taxon>Spermatophyta</taxon>
        <taxon>Magnoliopsida</taxon>
        <taxon>eudicotyledons</taxon>
        <taxon>Gunneridae</taxon>
        <taxon>Pentapetalae</taxon>
        <taxon>rosids</taxon>
        <taxon>malvids</taxon>
        <taxon>Malvales</taxon>
        <taxon>Malvaceae</taxon>
        <taxon>Malvoideae</taxon>
        <taxon>Gossypium</taxon>
    </lineage>
</organism>
<dbReference type="RefSeq" id="XP_016734393.2">
    <property type="nucleotide sequence ID" value="XM_016878904.2"/>
</dbReference>
<dbReference type="GO" id="GO:0031146">
    <property type="term" value="P:SCF-dependent proteasomal ubiquitin-dependent protein catabolic process"/>
    <property type="evidence" value="ECO:0000318"/>
    <property type="project" value="GO_Central"/>
</dbReference>
<dbReference type="Pfam" id="PF03931">
    <property type="entry name" value="Skp1_POZ"/>
    <property type="match status" value="1"/>
</dbReference>
<sequence>MGSTSTKIKLRTSDQKVFEVEKAVAVQSQTIKYIYENGCPDSVIHVHSVSGDILSKILDYCKKHVNSAAGKEDISPEELYEWDANFVKVDQNTLFDLILAANCLKIESLLDLTCQTVANMIKGKRPEEIRTTFNIKNDYTIEAEEAVRRENKWAFDMLGGVGTMVIEELADDTMSKCVTNTKSRVCVIAANQIVMMRSISKLANKKSIDVYKQPQNPTTPRIKESVKQRNVGTGFIELFFHFKCKM</sequence>
<dbReference type="Proteomes" id="UP000818029">
    <property type="component" value="Chromosome D12"/>
</dbReference>
<dbReference type="InterPro" id="IPR036296">
    <property type="entry name" value="SKP1-like_dim_sf"/>
</dbReference>
<proteinExistence type="inferred from homology"/>
<evidence type="ECO:0000313" key="6">
    <source>
        <dbReference type="Proteomes" id="UP000818029"/>
    </source>
</evidence>
<dbReference type="GO" id="GO:0005634">
    <property type="term" value="C:nucleus"/>
    <property type="evidence" value="ECO:0000318"/>
    <property type="project" value="GO_Central"/>
</dbReference>
<keyword evidence="6" id="KW-1185">Reference proteome</keyword>
<keyword evidence="3" id="KW-0833">Ubl conjugation pathway</keyword>
<dbReference type="OMA" id="HMIEESS"/>
<evidence type="ECO:0000259" key="5">
    <source>
        <dbReference type="Pfam" id="PF03931"/>
    </source>
</evidence>
<dbReference type="InterPro" id="IPR001232">
    <property type="entry name" value="SKP1-like"/>
</dbReference>
<name>A0A1U8N935_GOSHI</name>
<dbReference type="AlphaFoldDB" id="A0A1U8N935"/>
<dbReference type="SUPFAM" id="SSF81382">
    <property type="entry name" value="Skp1 dimerisation domain-like"/>
    <property type="match status" value="1"/>
</dbReference>
<dbReference type="SUPFAM" id="SSF54695">
    <property type="entry name" value="POZ domain"/>
    <property type="match status" value="1"/>
</dbReference>
<reference evidence="7" key="2">
    <citation type="submission" date="2025-08" db="UniProtKB">
        <authorList>
            <consortium name="RefSeq"/>
        </authorList>
    </citation>
    <scope>IDENTIFICATION</scope>
</reference>
<dbReference type="STRING" id="3635.A0A1U8N935"/>
<dbReference type="SMART" id="SM00512">
    <property type="entry name" value="Skp1"/>
    <property type="match status" value="1"/>
</dbReference>
<comment type="pathway">
    <text evidence="1">Protein modification; protein ubiquitination.</text>
</comment>
<dbReference type="Pfam" id="PF01466">
    <property type="entry name" value="Skp1"/>
    <property type="match status" value="1"/>
</dbReference>
<dbReference type="InterPro" id="IPR016073">
    <property type="entry name" value="Skp1_comp_POZ"/>
</dbReference>
<protein>
    <submittedName>
        <fullName evidence="7">SKP1-like protein 1A</fullName>
    </submittedName>
</protein>
<dbReference type="GO" id="GO:0005737">
    <property type="term" value="C:cytoplasm"/>
    <property type="evidence" value="ECO:0000318"/>
    <property type="project" value="GO_Central"/>
</dbReference>
<comment type="similarity">
    <text evidence="2">Belongs to the SKP1 family.</text>
</comment>
<gene>
    <name evidence="7" type="primary">LOC107945066</name>
</gene>
<accession>A0A1U8N935</accession>
<feature type="domain" description="SKP1 component dimerisation" evidence="4">
    <location>
        <begin position="108"/>
        <end position="154"/>
    </location>
</feature>
<dbReference type="InterPro" id="IPR016072">
    <property type="entry name" value="Skp1_comp_dimer"/>
</dbReference>
<dbReference type="PaxDb" id="3635-A0A1U8N935"/>
<reference evidence="6" key="1">
    <citation type="journal article" date="2020" name="Nat. Genet.">
        <title>Genomic diversifications of five Gossypium allopolyploid species and their impact on cotton improvement.</title>
        <authorList>
            <person name="Chen Z.J."/>
            <person name="Sreedasyam A."/>
            <person name="Ando A."/>
            <person name="Song Q."/>
            <person name="De Santiago L.M."/>
            <person name="Hulse-Kemp A.M."/>
            <person name="Ding M."/>
            <person name="Ye W."/>
            <person name="Kirkbride R.C."/>
            <person name="Jenkins J."/>
            <person name="Plott C."/>
            <person name="Lovell J."/>
            <person name="Lin Y.M."/>
            <person name="Vaughn R."/>
            <person name="Liu B."/>
            <person name="Simpson S."/>
            <person name="Scheffler B.E."/>
            <person name="Wen L."/>
            <person name="Saski C.A."/>
            <person name="Grover C.E."/>
            <person name="Hu G."/>
            <person name="Conover J.L."/>
            <person name="Carlson J.W."/>
            <person name="Shu S."/>
            <person name="Boston L.B."/>
            <person name="Williams M."/>
            <person name="Peterson D.G."/>
            <person name="McGee K."/>
            <person name="Jones D.C."/>
            <person name="Wendel J.F."/>
            <person name="Stelly D.M."/>
            <person name="Grimwood J."/>
            <person name="Schmutz J."/>
        </authorList>
    </citation>
    <scope>NUCLEOTIDE SEQUENCE [LARGE SCALE GENOMIC DNA]</scope>
    <source>
        <strain evidence="6">cv. TM-1</strain>
    </source>
</reference>
<dbReference type="SMR" id="A0A1U8N935"/>
<dbReference type="GO" id="GO:0009867">
    <property type="term" value="P:jasmonic acid mediated signaling pathway"/>
    <property type="evidence" value="ECO:0007669"/>
    <property type="project" value="UniProtKB-ARBA"/>
</dbReference>
<dbReference type="CDD" id="cd18322">
    <property type="entry name" value="BTB_POZ_SKP1"/>
    <property type="match status" value="1"/>
</dbReference>
<evidence type="ECO:0000256" key="1">
    <source>
        <dbReference type="ARBA" id="ARBA00004906"/>
    </source>
</evidence>
<dbReference type="PANTHER" id="PTHR11165">
    <property type="entry name" value="SKP1"/>
    <property type="match status" value="1"/>
</dbReference>
<evidence type="ECO:0000256" key="3">
    <source>
        <dbReference type="ARBA" id="ARBA00022786"/>
    </source>
</evidence>
<evidence type="ECO:0000256" key="2">
    <source>
        <dbReference type="ARBA" id="ARBA00009993"/>
    </source>
</evidence>
<dbReference type="KEGG" id="ghi:107945066"/>
<evidence type="ECO:0000313" key="7">
    <source>
        <dbReference type="RefSeq" id="XP_016734393.2"/>
    </source>
</evidence>
<dbReference type="UniPathway" id="UPA00143"/>
<feature type="domain" description="SKP1 component POZ" evidence="5">
    <location>
        <begin position="7"/>
        <end position="66"/>
    </location>
</feature>
<evidence type="ECO:0000259" key="4">
    <source>
        <dbReference type="Pfam" id="PF01466"/>
    </source>
</evidence>
<dbReference type="GeneID" id="107945066"/>
<dbReference type="GO" id="GO:0016567">
    <property type="term" value="P:protein ubiquitination"/>
    <property type="evidence" value="ECO:0007669"/>
    <property type="project" value="UniProtKB-UniRule"/>
</dbReference>
<dbReference type="InterPro" id="IPR011333">
    <property type="entry name" value="SKP1/BTB/POZ_sf"/>
</dbReference>
<dbReference type="GO" id="GO:0097602">
    <property type="term" value="F:cullin family protein binding"/>
    <property type="evidence" value="ECO:0000318"/>
    <property type="project" value="GO_Central"/>
</dbReference>
<dbReference type="Gene3D" id="3.30.710.10">
    <property type="entry name" value="Potassium Channel Kv1.1, Chain A"/>
    <property type="match status" value="1"/>
</dbReference>